<dbReference type="PANTHER" id="PTHR36688">
    <property type="entry name" value="ENDO/EXONUCLEASE/PHOSPHATASE DOMAIN-CONTAINING PROTEIN"/>
    <property type="match status" value="1"/>
</dbReference>
<sequence length="434" mass="50195">MIQRVVDWGFSPKVIKNVKEIINEWFSGSTLNGVLNVWERSTVTIENQQIPLHVLSYNVHGWGTRALEAIDLIFKTDSSICVFTEVGELWNSFTIPHFNIFYQKGTNDDGGVIVAIGKHLKATRIDINIENTIIIDIEGLSEQIRIIAIYWPNCQKRNLDDLKTFIVERTIFTGDFNATREEWNSPASDTRGNQLKKWIEENNLVFIPGTKNSSKRSKRHIDLIFTNIDEVKAETLSFGTSDHWPMLIKTEQIGFQTVGQFPIVNWTIYEIMLSLVQEYWIKELDDQNVDNWYHNYTRFLAALKNRSTQWKSRDKYRPSLPPYIVEMLKKLLPPAYAHCLATCFNVWLRECRFPDFWKVARIVTLNKLKAGIPKPDQTRPISLLPTHSKLFEKIILEKTKSWAESNQLIPVEQSGFRPGGLLPTRSLLGPAKCR</sequence>
<dbReference type="Gene3D" id="3.60.10.10">
    <property type="entry name" value="Endonuclease/exonuclease/phosphatase"/>
    <property type="match status" value="1"/>
</dbReference>
<dbReference type="PANTHER" id="PTHR36688:SF1">
    <property type="entry name" value="ENDONUCLEASE_EXONUCLEASE_PHOSPHATASE DOMAIN-CONTAINING PROTEIN"/>
    <property type="match status" value="1"/>
</dbReference>
<evidence type="ECO:0000259" key="1">
    <source>
        <dbReference type="Pfam" id="PF14529"/>
    </source>
</evidence>
<dbReference type="AlphaFoldDB" id="A0A819UZ77"/>
<dbReference type="EMBL" id="CAJOAZ010005515">
    <property type="protein sequence ID" value="CAF4103126.1"/>
    <property type="molecule type" value="Genomic_DNA"/>
</dbReference>
<dbReference type="Proteomes" id="UP000663844">
    <property type="component" value="Unassembled WGS sequence"/>
</dbReference>
<accession>A0A819UZ77</accession>
<dbReference type="InterPro" id="IPR052560">
    <property type="entry name" value="RdDP_mobile_element"/>
</dbReference>
<gene>
    <name evidence="2" type="ORF">OXD698_LOCUS35524</name>
</gene>
<name>A0A819UZ77_9BILA</name>
<evidence type="ECO:0000313" key="3">
    <source>
        <dbReference type="Proteomes" id="UP000663844"/>
    </source>
</evidence>
<feature type="domain" description="Endonuclease/exonuclease/phosphatase" evidence="1">
    <location>
        <begin position="144"/>
        <end position="246"/>
    </location>
</feature>
<dbReference type="SUPFAM" id="SSF56219">
    <property type="entry name" value="DNase I-like"/>
    <property type="match status" value="1"/>
</dbReference>
<dbReference type="InterPro" id="IPR036691">
    <property type="entry name" value="Endo/exonu/phosph_ase_sf"/>
</dbReference>
<organism evidence="2 3">
    <name type="scientific">Adineta steineri</name>
    <dbReference type="NCBI Taxonomy" id="433720"/>
    <lineage>
        <taxon>Eukaryota</taxon>
        <taxon>Metazoa</taxon>
        <taxon>Spiralia</taxon>
        <taxon>Gnathifera</taxon>
        <taxon>Rotifera</taxon>
        <taxon>Eurotatoria</taxon>
        <taxon>Bdelloidea</taxon>
        <taxon>Adinetida</taxon>
        <taxon>Adinetidae</taxon>
        <taxon>Adineta</taxon>
    </lineage>
</organism>
<protein>
    <recommendedName>
        <fullName evidence="1">Endonuclease/exonuclease/phosphatase domain-containing protein</fullName>
    </recommendedName>
</protein>
<dbReference type="InterPro" id="IPR005135">
    <property type="entry name" value="Endo/exonuclease/phosphatase"/>
</dbReference>
<proteinExistence type="predicted"/>
<reference evidence="2" key="1">
    <citation type="submission" date="2021-02" db="EMBL/GenBank/DDBJ databases">
        <authorList>
            <person name="Nowell W R."/>
        </authorList>
    </citation>
    <scope>NUCLEOTIDE SEQUENCE</scope>
</reference>
<comment type="caution">
    <text evidence="2">The sequence shown here is derived from an EMBL/GenBank/DDBJ whole genome shotgun (WGS) entry which is preliminary data.</text>
</comment>
<dbReference type="GO" id="GO:0003824">
    <property type="term" value="F:catalytic activity"/>
    <property type="evidence" value="ECO:0007669"/>
    <property type="project" value="InterPro"/>
</dbReference>
<dbReference type="Pfam" id="PF14529">
    <property type="entry name" value="Exo_endo_phos_2"/>
    <property type="match status" value="1"/>
</dbReference>
<evidence type="ECO:0000313" key="2">
    <source>
        <dbReference type="EMBL" id="CAF4103126.1"/>
    </source>
</evidence>